<dbReference type="SMART" id="SM00387">
    <property type="entry name" value="HATPase_c"/>
    <property type="match status" value="1"/>
</dbReference>
<evidence type="ECO:0000259" key="8">
    <source>
        <dbReference type="PROSITE" id="PS50112"/>
    </source>
</evidence>
<dbReference type="Pfam" id="PF01627">
    <property type="entry name" value="Hpt"/>
    <property type="match status" value="1"/>
</dbReference>
<proteinExistence type="predicted"/>
<evidence type="ECO:0000259" key="6">
    <source>
        <dbReference type="PROSITE" id="PS50109"/>
    </source>
</evidence>
<dbReference type="CDD" id="cd17546">
    <property type="entry name" value="REC_hyHK_CKI1_RcsC-like"/>
    <property type="match status" value="1"/>
</dbReference>
<dbReference type="RefSeq" id="WP_301812734.1">
    <property type="nucleotide sequence ID" value="NZ_JAUJZH010000017.1"/>
</dbReference>
<evidence type="ECO:0000256" key="2">
    <source>
        <dbReference type="ARBA" id="ARBA00012438"/>
    </source>
</evidence>
<dbReference type="InterPro" id="IPR036890">
    <property type="entry name" value="HATPase_C_sf"/>
</dbReference>
<dbReference type="Pfam" id="PF02518">
    <property type="entry name" value="HATPase_c"/>
    <property type="match status" value="1"/>
</dbReference>
<evidence type="ECO:0000256" key="5">
    <source>
        <dbReference type="PROSITE-ProRule" id="PRU00169"/>
    </source>
</evidence>
<feature type="modified residue" description="4-aspartylphosphate" evidence="5">
    <location>
        <position position="500"/>
    </location>
</feature>
<dbReference type="InterPro" id="IPR005467">
    <property type="entry name" value="His_kinase_dom"/>
</dbReference>
<feature type="domain" description="Response regulatory" evidence="7">
    <location>
        <begin position="451"/>
        <end position="571"/>
    </location>
</feature>
<dbReference type="Pfam" id="PF00072">
    <property type="entry name" value="Response_reg"/>
    <property type="match status" value="1"/>
</dbReference>
<dbReference type="EMBL" id="JAUKVY010000017">
    <property type="protein sequence ID" value="MDO1534996.1"/>
    <property type="molecule type" value="Genomic_DNA"/>
</dbReference>
<dbReference type="InterPro" id="IPR036097">
    <property type="entry name" value="HisK_dim/P_sf"/>
</dbReference>
<feature type="domain" description="PAS" evidence="8">
    <location>
        <begin position="83"/>
        <end position="129"/>
    </location>
</feature>
<dbReference type="Gene3D" id="3.30.565.10">
    <property type="entry name" value="Histidine kinase-like ATPase, C-terminal domain"/>
    <property type="match status" value="1"/>
</dbReference>
<dbReference type="SUPFAM" id="SSF52172">
    <property type="entry name" value="CheY-like"/>
    <property type="match status" value="1"/>
</dbReference>
<dbReference type="InterPro" id="IPR035965">
    <property type="entry name" value="PAS-like_dom_sf"/>
</dbReference>
<dbReference type="InterPro" id="IPR013655">
    <property type="entry name" value="PAS_fold_3"/>
</dbReference>
<evidence type="ECO:0000313" key="10">
    <source>
        <dbReference type="Proteomes" id="UP001169027"/>
    </source>
</evidence>
<dbReference type="SMART" id="SM00448">
    <property type="entry name" value="REC"/>
    <property type="match status" value="1"/>
</dbReference>
<dbReference type="SUPFAM" id="SSF55785">
    <property type="entry name" value="PYP-like sensor domain (PAS domain)"/>
    <property type="match status" value="1"/>
</dbReference>
<evidence type="ECO:0000259" key="7">
    <source>
        <dbReference type="PROSITE" id="PS50110"/>
    </source>
</evidence>
<dbReference type="PANTHER" id="PTHR45339">
    <property type="entry name" value="HYBRID SIGNAL TRANSDUCTION HISTIDINE KINASE J"/>
    <property type="match status" value="1"/>
</dbReference>
<dbReference type="SMART" id="SM00388">
    <property type="entry name" value="HisKA"/>
    <property type="match status" value="1"/>
</dbReference>
<sequence length="710" mass="78247">MTQPDAQEALARLEASQQRQLELVRRVVALTAERDKLAARVREQDQELDASHKVLVAAKRHLMVAEAARVAQWEWDLAGGRVLLGRRWDRMIGEEVEDRRWELSALEARVHPDDLPLVRQALKDALSGKADRYIAEHRVSTANGWIWIESVGMVTERDAAGAPLRLTGFNTDITARRTMHAEIEQARAQAEASNRAKSEFLANMSHEVRTPLNAVMGLTRLLHQSPLNDEQRQHLELIDNSATSLLALLNDVLDLSKIEAGKLVFEQVRFDVGRWVREAVALHRPAAAKKGLKVELEIAEDVPWKVAGDPGRLRQVISNLVSNAVKFTDFGRISVTARLAPNQSELRRDQLRLLFTVRDTGIGVAQDKQAHIFEAFTQADASITRRYGGTGLGLAICARLVSMMGGSLNLLSRPGEGSTFRFTAVFEQAADEMSVLTEPAPLEAMSLQGLHVLVAEDHAVNELLMRKLLTQMGCTFHVARNGEEAVRCWRERRFDLVLMDVQMPVLSGLDAVAQIRAVEAAEPRRGHTPVVALTAHAMAGDRERCLAAGMDSYVSKPVSPALLAQAIQEARAARREPGDEWDPGQLGIEDLFKPEAAMAPPVDMRQLVRTLGGDLVVVREIAVAMRSDMAVRREAIAAALRDGNATAGQEQVHALKGALASIGAHQAARQAKNVENAWRQGDWDTVRAAAELLEREVERVDAALEEVVDG</sequence>
<dbReference type="CDD" id="cd16922">
    <property type="entry name" value="HATPase_EvgS-ArcB-TorS-like"/>
    <property type="match status" value="1"/>
</dbReference>
<gene>
    <name evidence="9" type="ORF">Q2T77_22120</name>
</gene>
<dbReference type="Gene3D" id="1.20.120.160">
    <property type="entry name" value="HPT domain"/>
    <property type="match status" value="1"/>
</dbReference>
<organism evidence="9 10">
    <name type="scientific">Variovorax ginsengisoli</name>
    <dbReference type="NCBI Taxonomy" id="363844"/>
    <lineage>
        <taxon>Bacteria</taxon>
        <taxon>Pseudomonadati</taxon>
        <taxon>Pseudomonadota</taxon>
        <taxon>Betaproteobacteria</taxon>
        <taxon>Burkholderiales</taxon>
        <taxon>Comamonadaceae</taxon>
        <taxon>Variovorax</taxon>
    </lineage>
</organism>
<dbReference type="GO" id="GO:0005524">
    <property type="term" value="F:ATP binding"/>
    <property type="evidence" value="ECO:0007669"/>
    <property type="project" value="UniProtKB-KW"/>
</dbReference>
<dbReference type="SUPFAM" id="SSF55874">
    <property type="entry name" value="ATPase domain of HSP90 chaperone/DNA topoisomerase II/histidine kinase"/>
    <property type="match status" value="1"/>
</dbReference>
<name>A0ABT8SC35_9BURK</name>
<protein>
    <recommendedName>
        <fullName evidence="2">histidine kinase</fullName>
        <ecNumber evidence="2">2.7.13.3</ecNumber>
    </recommendedName>
</protein>
<dbReference type="SUPFAM" id="SSF47226">
    <property type="entry name" value="Histidine-containing phosphotransfer domain, HPT domain"/>
    <property type="match status" value="1"/>
</dbReference>
<evidence type="ECO:0000313" key="9">
    <source>
        <dbReference type="EMBL" id="MDO1534996.1"/>
    </source>
</evidence>
<dbReference type="InterPro" id="IPR011006">
    <property type="entry name" value="CheY-like_superfamily"/>
</dbReference>
<dbReference type="InterPro" id="IPR036641">
    <property type="entry name" value="HPT_dom_sf"/>
</dbReference>
<keyword evidence="9" id="KW-0547">Nucleotide-binding</keyword>
<dbReference type="InterPro" id="IPR000014">
    <property type="entry name" value="PAS"/>
</dbReference>
<dbReference type="Pfam" id="PF08447">
    <property type="entry name" value="PAS_3"/>
    <property type="match status" value="1"/>
</dbReference>
<keyword evidence="4" id="KW-0902">Two-component regulatory system</keyword>
<dbReference type="PROSITE" id="PS50112">
    <property type="entry name" value="PAS"/>
    <property type="match status" value="1"/>
</dbReference>
<comment type="catalytic activity">
    <reaction evidence="1">
        <text>ATP + protein L-histidine = ADP + protein N-phospho-L-histidine.</text>
        <dbReference type="EC" id="2.7.13.3"/>
    </reaction>
</comment>
<evidence type="ECO:0000256" key="4">
    <source>
        <dbReference type="ARBA" id="ARBA00023012"/>
    </source>
</evidence>
<dbReference type="EC" id="2.7.13.3" evidence="2"/>
<dbReference type="Pfam" id="PF00512">
    <property type="entry name" value="HisKA"/>
    <property type="match status" value="1"/>
</dbReference>
<dbReference type="Gene3D" id="3.40.50.2300">
    <property type="match status" value="1"/>
</dbReference>
<evidence type="ECO:0000256" key="1">
    <source>
        <dbReference type="ARBA" id="ARBA00000085"/>
    </source>
</evidence>
<dbReference type="InterPro" id="IPR008207">
    <property type="entry name" value="Sig_transdc_His_kin_Hpt_dom"/>
</dbReference>
<dbReference type="InterPro" id="IPR004358">
    <property type="entry name" value="Sig_transdc_His_kin-like_C"/>
</dbReference>
<dbReference type="InterPro" id="IPR003594">
    <property type="entry name" value="HATPase_dom"/>
</dbReference>
<feature type="domain" description="Histidine kinase" evidence="6">
    <location>
        <begin position="203"/>
        <end position="428"/>
    </location>
</feature>
<keyword evidence="9" id="KW-0067">ATP-binding</keyword>
<dbReference type="Gene3D" id="1.10.287.130">
    <property type="match status" value="1"/>
</dbReference>
<accession>A0ABT8SC35</accession>
<evidence type="ECO:0000256" key="3">
    <source>
        <dbReference type="ARBA" id="ARBA00022553"/>
    </source>
</evidence>
<keyword evidence="3 5" id="KW-0597">Phosphoprotein</keyword>
<dbReference type="PROSITE" id="PS50109">
    <property type="entry name" value="HIS_KIN"/>
    <property type="match status" value="1"/>
</dbReference>
<keyword evidence="10" id="KW-1185">Reference proteome</keyword>
<dbReference type="Proteomes" id="UP001169027">
    <property type="component" value="Unassembled WGS sequence"/>
</dbReference>
<dbReference type="PANTHER" id="PTHR45339:SF3">
    <property type="entry name" value="HISTIDINE KINASE"/>
    <property type="match status" value="1"/>
</dbReference>
<dbReference type="SUPFAM" id="SSF47384">
    <property type="entry name" value="Homodimeric domain of signal transducing histidine kinase"/>
    <property type="match status" value="1"/>
</dbReference>
<dbReference type="CDD" id="cd00082">
    <property type="entry name" value="HisKA"/>
    <property type="match status" value="1"/>
</dbReference>
<comment type="caution">
    <text evidence="9">The sequence shown here is derived from an EMBL/GenBank/DDBJ whole genome shotgun (WGS) entry which is preliminary data.</text>
</comment>
<dbReference type="PROSITE" id="PS50110">
    <property type="entry name" value="RESPONSE_REGULATORY"/>
    <property type="match status" value="1"/>
</dbReference>
<dbReference type="InterPro" id="IPR003661">
    <property type="entry name" value="HisK_dim/P_dom"/>
</dbReference>
<dbReference type="Gene3D" id="3.30.450.20">
    <property type="entry name" value="PAS domain"/>
    <property type="match status" value="1"/>
</dbReference>
<reference evidence="9" key="1">
    <citation type="submission" date="2023-06" db="EMBL/GenBank/DDBJ databases">
        <authorList>
            <person name="Jiang Y."/>
            <person name="Liu Q."/>
        </authorList>
    </citation>
    <scope>NUCLEOTIDE SEQUENCE</scope>
    <source>
        <strain evidence="9">CGMCC 1.12090</strain>
    </source>
</reference>
<dbReference type="PRINTS" id="PR00344">
    <property type="entry name" value="BCTRLSENSOR"/>
</dbReference>
<dbReference type="InterPro" id="IPR001789">
    <property type="entry name" value="Sig_transdc_resp-reg_receiver"/>
</dbReference>